<dbReference type="Pfam" id="PF07992">
    <property type="entry name" value="Pyr_redox_2"/>
    <property type="match status" value="1"/>
</dbReference>
<evidence type="ECO:0000259" key="2">
    <source>
        <dbReference type="PROSITE" id="PS51379"/>
    </source>
</evidence>
<accession>A0A949WPL0</accession>
<feature type="domain" description="4Fe-4S ferredoxin-type" evidence="2">
    <location>
        <begin position="37"/>
        <end position="68"/>
    </location>
</feature>
<protein>
    <submittedName>
        <fullName evidence="3">Glutamate synthase subunit beta</fullName>
    </submittedName>
</protein>
<keyword evidence="4" id="KW-1185">Reference proteome</keyword>
<dbReference type="AlphaFoldDB" id="A0A949WPL0"/>
<dbReference type="GO" id="GO:0016639">
    <property type="term" value="F:oxidoreductase activity, acting on the CH-NH2 group of donors, NAD or NADP as acceptor"/>
    <property type="evidence" value="ECO:0007669"/>
    <property type="project" value="InterPro"/>
</dbReference>
<dbReference type="RefSeq" id="WP_218318423.1">
    <property type="nucleotide sequence ID" value="NZ_JAEEGC010000002.1"/>
</dbReference>
<dbReference type="InterPro" id="IPR028261">
    <property type="entry name" value="DPD_II"/>
</dbReference>
<name>A0A949WPL0_9CLOT</name>
<evidence type="ECO:0000313" key="3">
    <source>
        <dbReference type="EMBL" id="MBV7271385.1"/>
    </source>
</evidence>
<gene>
    <name evidence="3" type="ORF">I6U48_00425</name>
</gene>
<dbReference type="NCBIfam" id="TIGR01317">
    <property type="entry name" value="GOGAT_sm_gam"/>
    <property type="match status" value="1"/>
</dbReference>
<dbReference type="InterPro" id="IPR006005">
    <property type="entry name" value="Glut_synth_ssu1"/>
</dbReference>
<sequence>MGKVTGFKEYERENPKRRPVKERIKDYKEVYHRLPEDKLSLQGARCMNCGTAFCNWGCPLGNLIPDWNDLVYKGEWYKAYERLSLTNTFPEFTGRICPALCEGSCTLGVNREPVSVREIELSIIEKAFEEGWVKPNLPRVRTGMKVAVIGSGPSGLSAAAELNSVGHTVTVFERANEIGGLLRYGIPDFKLEKYVVDRRLNIMKEEGIIFKTGFNIGVNYGTKHLLKEFDAVILTGGSTTPRDLNVEGREFNGVHFAMDFLAQQNKRVSGSDILAEEISAKGKVVVVIGGGDTGSDCIGTSIRHGAKAVYQYEVMPKPPTERDDTMPWPTFPRTLKTSTSHEEGCVRKWCVNTKKLIGKDGVIKKLIGSEVEWKNVDGKLQMIEVPGTEFEQEVDLVLLAMGFLHPQHEGMLKDLGVNLDSRGNVIVDENYMTSKEGIFSAGDMKSGQSLVVWALADGRKIAREVDKYLMGETSLRG</sequence>
<evidence type="ECO:0000256" key="1">
    <source>
        <dbReference type="ARBA" id="ARBA00023002"/>
    </source>
</evidence>
<reference evidence="3" key="1">
    <citation type="submission" date="2020-12" db="EMBL/GenBank/DDBJ databases">
        <title>Clostridium thailandense sp. nov., a novel acetogenic bacterium isolated from peat land soil in Thailand.</title>
        <authorList>
            <person name="Chaikitkaew S."/>
            <person name="Birkeland N.K."/>
        </authorList>
    </citation>
    <scope>NUCLEOTIDE SEQUENCE</scope>
    <source>
        <strain evidence="3">PL3</strain>
    </source>
</reference>
<dbReference type="PANTHER" id="PTHR43100:SF1">
    <property type="entry name" value="GLUTAMATE SYNTHASE [NADPH] SMALL CHAIN"/>
    <property type="match status" value="1"/>
</dbReference>
<evidence type="ECO:0000313" key="4">
    <source>
        <dbReference type="Proteomes" id="UP000694308"/>
    </source>
</evidence>
<organism evidence="3 4">
    <name type="scientific">Clostridium thailandense</name>
    <dbReference type="NCBI Taxonomy" id="2794346"/>
    <lineage>
        <taxon>Bacteria</taxon>
        <taxon>Bacillati</taxon>
        <taxon>Bacillota</taxon>
        <taxon>Clostridia</taxon>
        <taxon>Eubacteriales</taxon>
        <taxon>Clostridiaceae</taxon>
        <taxon>Clostridium</taxon>
    </lineage>
</organism>
<dbReference type="EMBL" id="JAEEGC010000002">
    <property type="protein sequence ID" value="MBV7271385.1"/>
    <property type="molecule type" value="Genomic_DNA"/>
</dbReference>
<dbReference type="InterPro" id="IPR023753">
    <property type="entry name" value="FAD/NAD-binding_dom"/>
</dbReference>
<dbReference type="Pfam" id="PF14691">
    <property type="entry name" value="Fer4_20"/>
    <property type="match status" value="1"/>
</dbReference>
<dbReference type="GO" id="GO:0006537">
    <property type="term" value="P:glutamate biosynthetic process"/>
    <property type="evidence" value="ECO:0007669"/>
    <property type="project" value="InterPro"/>
</dbReference>
<dbReference type="Proteomes" id="UP000694308">
    <property type="component" value="Unassembled WGS sequence"/>
</dbReference>
<dbReference type="PROSITE" id="PS51379">
    <property type="entry name" value="4FE4S_FER_2"/>
    <property type="match status" value="1"/>
</dbReference>
<comment type="caution">
    <text evidence="3">The sequence shown here is derived from an EMBL/GenBank/DDBJ whole genome shotgun (WGS) entry which is preliminary data.</text>
</comment>
<dbReference type="InterPro" id="IPR017896">
    <property type="entry name" value="4Fe4S_Fe-S-bd"/>
</dbReference>
<keyword evidence="1" id="KW-0560">Oxidoreductase</keyword>
<proteinExistence type="predicted"/>
<dbReference type="InterPro" id="IPR051394">
    <property type="entry name" value="Glutamate_Synthase"/>
</dbReference>
<dbReference type="PANTHER" id="PTHR43100">
    <property type="entry name" value="GLUTAMATE SYNTHASE [NADPH] SMALL CHAIN"/>
    <property type="match status" value="1"/>
</dbReference>